<evidence type="ECO:0000313" key="2">
    <source>
        <dbReference type="Proteomes" id="UP000270296"/>
    </source>
</evidence>
<dbReference type="WBParaSite" id="SBAD_0000234801-mRNA-1">
    <property type="protein sequence ID" value="SBAD_0000234801-mRNA-1"/>
    <property type="gene ID" value="SBAD_0000234801"/>
</dbReference>
<organism evidence="3">
    <name type="scientific">Soboliphyme baturini</name>
    <dbReference type="NCBI Taxonomy" id="241478"/>
    <lineage>
        <taxon>Eukaryota</taxon>
        <taxon>Metazoa</taxon>
        <taxon>Ecdysozoa</taxon>
        <taxon>Nematoda</taxon>
        <taxon>Enoplea</taxon>
        <taxon>Dorylaimia</taxon>
        <taxon>Dioctophymatida</taxon>
        <taxon>Dioctophymatoidea</taxon>
        <taxon>Soboliphymatidae</taxon>
        <taxon>Soboliphyme</taxon>
    </lineage>
</organism>
<dbReference type="AlphaFoldDB" id="A0A183IF49"/>
<dbReference type="Proteomes" id="UP000270296">
    <property type="component" value="Unassembled WGS sequence"/>
</dbReference>
<keyword evidence="2" id="KW-1185">Reference proteome</keyword>
<accession>A0A183IF49</accession>
<reference evidence="3" key="1">
    <citation type="submission" date="2016-06" db="UniProtKB">
        <authorList>
            <consortium name="WormBaseParasite"/>
        </authorList>
    </citation>
    <scope>IDENTIFICATION</scope>
</reference>
<reference evidence="1 2" key="2">
    <citation type="submission" date="2018-11" db="EMBL/GenBank/DDBJ databases">
        <authorList>
            <consortium name="Pathogen Informatics"/>
        </authorList>
    </citation>
    <scope>NUCLEOTIDE SEQUENCE [LARGE SCALE GENOMIC DNA]</scope>
</reference>
<evidence type="ECO:0000313" key="3">
    <source>
        <dbReference type="WBParaSite" id="SBAD_0000234801-mRNA-1"/>
    </source>
</evidence>
<protein>
    <submittedName>
        <fullName evidence="1 3">Uncharacterized protein</fullName>
    </submittedName>
</protein>
<sequence length="118" mass="13124">MILLFEQSHHAGFSGFDHPADAYGADIPFQAAIVRRESSDCFISLVNDGCILLYPKHGLEQLLQLVLSLATLCIKGWFGTGEKLHVISQMIHNDLALWPTYFNASSVLRRAMAPLDHT</sequence>
<proteinExistence type="predicted"/>
<gene>
    <name evidence="1" type="ORF">SBAD_LOCUS2243</name>
</gene>
<dbReference type="EMBL" id="UZAM01007142">
    <property type="protein sequence ID" value="VDO96993.1"/>
    <property type="molecule type" value="Genomic_DNA"/>
</dbReference>
<evidence type="ECO:0000313" key="1">
    <source>
        <dbReference type="EMBL" id="VDO96993.1"/>
    </source>
</evidence>
<name>A0A183IF49_9BILA</name>